<keyword evidence="2" id="KW-1185">Reference proteome</keyword>
<evidence type="ECO:0008006" key="3">
    <source>
        <dbReference type="Google" id="ProtNLM"/>
    </source>
</evidence>
<organism evidence="1 2">
    <name type="scientific">Cerrena zonata</name>
    <dbReference type="NCBI Taxonomy" id="2478898"/>
    <lineage>
        <taxon>Eukaryota</taxon>
        <taxon>Fungi</taxon>
        <taxon>Dikarya</taxon>
        <taxon>Basidiomycota</taxon>
        <taxon>Agaricomycotina</taxon>
        <taxon>Agaricomycetes</taxon>
        <taxon>Polyporales</taxon>
        <taxon>Cerrenaceae</taxon>
        <taxon>Cerrena</taxon>
    </lineage>
</organism>
<protein>
    <recommendedName>
        <fullName evidence="3">F-box domain-containing protein</fullName>
    </recommendedName>
</protein>
<dbReference type="AlphaFoldDB" id="A0AAW0H0F0"/>
<dbReference type="Proteomes" id="UP001385951">
    <property type="component" value="Unassembled WGS sequence"/>
</dbReference>
<comment type="caution">
    <text evidence="1">The sequence shown here is derived from an EMBL/GenBank/DDBJ whole genome shotgun (WGS) entry which is preliminary data.</text>
</comment>
<accession>A0AAW0H0F0</accession>
<evidence type="ECO:0000313" key="2">
    <source>
        <dbReference type="Proteomes" id="UP001385951"/>
    </source>
</evidence>
<name>A0AAW0H0F0_9APHY</name>
<dbReference type="EMBL" id="JASBNA010000001">
    <property type="protein sequence ID" value="KAK7696084.1"/>
    <property type="molecule type" value="Genomic_DNA"/>
</dbReference>
<gene>
    <name evidence="1" type="ORF">QCA50_000727</name>
</gene>
<reference evidence="1 2" key="1">
    <citation type="submission" date="2022-09" db="EMBL/GenBank/DDBJ databases">
        <authorList>
            <person name="Palmer J.M."/>
        </authorList>
    </citation>
    <scope>NUCLEOTIDE SEQUENCE [LARGE SCALE GENOMIC DNA]</scope>
    <source>
        <strain evidence="1 2">DSM 7382</strain>
    </source>
</reference>
<evidence type="ECO:0000313" key="1">
    <source>
        <dbReference type="EMBL" id="KAK7696084.1"/>
    </source>
</evidence>
<proteinExistence type="predicted"/>
<sequence length="455" mass="52110">MAKMRRTGSHYTLHRSKTNPRETKRIPIDIICLVIDWLSIMGTQYDMKACSLVCHDWTSHSQMHLHREIMMTLKETPMDTRRYCSSHVSRHVRHLIVEAIGPEDDTDSEEYGANDDANEAVNLRRDFGKEEDQHEPGASSQYQAVRTILLRLTDLEHLTLIFSTPHAVPREWAKLAAPLTLARMDMKGIRFKTLSLFQFLDAFPALTYIELADVIWTPTMHDGVQSLKDRRITILRNLKALSLAPASDQDDMDNSLALFLNTKPADFHKDFTLKLALPFVSTLVNLRNLLSTVGSALKHVRLGHNFSTSTSTDGFTATCEIGIRHNIALESLTFHTSDRTNPDWIPTVLSQVSSGARPGKIKIKCFLNYGVIHRNTDTNMKECVNWDLFDKTLGQSVYNQLRQVQIIVLYPRNTHSETRNRPTILTRLQRWLPRLKARNILFSKQCEWSPETSYA</sequence>